<keyword evidence="6" id="KW-1185">Reference proteome</keyword>
<keyword evidence="5" id="KW-0282">Flagellum</keyword>
<accession>A0A511VZI6</accession>
<evidence type="ECO:0000259" key="4">
    <source>
        <dbReference type="Pfam" id="PF22692"/>
    </source>
</evidence>
<evidence type="ECO:0000256" key="1">
    <source>
        <dbReference type="ARBA" id="ARBA00009677"/>
    </source>
</evidence>
<dbReference type="PANTHER" id="PTHR30435:SF19">
    <property type="entry name" value="FLAGELLAR BASAL-BODY ROD PROTEIN FLGG"/>
    <property type="match status" value="1"/>
</dbReference>
<dbReference type="Pfam" id="PF22692">
    <property type="entry name" value="LlgE_F_G_D1"/>
    <property type="match status" value="1"/>
</dbReference>
<keyword evidence="5" id="KW-0969">Cilium</keyword>
<keyword evidence="2" id="KW-0975">Bacterial flagellum</keyword>
<dbReference type="EMBL" id="BJYA01000001">
    <property type="protein sequence ID" value="GEN44250.1"/>
    <property type="molecule type" value="Genomic_DNA"/>
</dbReference>
<feature type="domain" description="Flagellar hook protein FlgE/F/G-like D1" evidence="4">
    <location>
        <begin position="103"/>
        <end position="171"/>
    </location>
</feature>
<name>A0A511VZI6_9BACI</name>
<dbReference type="RefSeq" id="WP_146813188.1">
    <property type="nucleotide sequence ID" value="NZ_BJYA01000001.1"/>
</dbReference>
<comment type="subcellular location">
    <subcellularLocation>
        <location evidence="2">Bacterial flagellum basal body</location>
    </subcellularLocation>
</comment>
<dbReference type="Pfam" id="PF06429">
    <property type="entry name" value="Flg_bbr_C"/>
    <property type="match status" value="1"/>
</dbReference>
<feature type="domain" description="Flagellar basal-body/hook protein C-terminal" evidence="3">
    <location>
        <begin position="230"/>
        <end position="268"/>
    </location>
</feature>
<gene>
    <name evidence="5" type="primary">flhP</name>
    <name evidence="5" type="ORF">AHA02nite_00260</name>
</gene>
<evidence type="ECO:0000259" key="3">
    <source>
        <dbReference type="Pfam" id="PF06429"/>
    </source>
</evidence>
<sequence>MRNMFNAAATMGQMQQRMDLTSNNLSNINNHGYKAREGQFSSLLYHQHDNILDYDQGSPRLTPDGIRVGAGARLSNTNMNMTSGTIEPSDRPLDVAIQDDYRFFVVNAPTEEGEVEERYTRAGNFYLSEQADGSMMLTTNAGYPVEGQDGPITLDGEFEDISINESGEITVTRDGEQAVEATLQLVDIENSRVMEPVDANSFTINEEDLEVPVEELVAEVAPIDANLAPSALEGSNVNMSKEMTDLLEAQRAYQFNARSLSIGDQMMGLIGNMR</sequence>
<dbReference type="GO" id="GO:0071978">
    <property type="term" value="P:bacterial-type flagellum-dependent swarming motility"/>
    <property type="evidence" value="ECO:0007669"/>
    <property type="project" value="TreeGrafter"/>
</dbReference>
<dbReference type="SUPFAM" id="SSF117143">
    <property type="entry name" value="Flagellar hook protein flgE"/>
    <property type="match status" value="1"/>
</dbReference>
<dbReference type="NCBIfam" id="TIGR03506">
    <property type="entry name" value="FlgEFG_subfam"/>
    <property type="match status" value="1"/>
</dbReference>
<evidence type="ECO:0000256" key="2">
    <source>
        <dbReference type="RuleBase" id="RU362116"/>
    </source>
</evidence>
<protein>
    <submittedName>
        <fullName evidence="5">Flagellar hook-basal body complex protein FlhP</fullName>
    </submittedName>
</protein>
<dbReference type="GO" id="GO:0009425">
    <property type="term" value="C:bacterial-type flagellum basal body"/>
    <property type="evidence" value="ECO:0007669"/>
    <property type="project" value="UniProtKB-SubCell"/>
</dbReference>
<proteinExistence type="inferred from homology"/>
<evidence type="ECO:0000313" key="6">
    <source>
        <dbReference type="Proteomes" id="UP000321440"/>
    </source>
</evidence>
<organism evidence="5 6">
    <name type="scientific">Alkalibacillus haloalkaliphilus</name>
    <dbReference type="NCBI Taxonomy" id="94136"/>
    <lineage>
        <taxon>Bacteria</taxon>
        <taxon>Bacillati</taxon>
        <taxon>Bacillota</taxon>
        <taxon>Bacilli</taxon>
        <taxon>Bacillales</taxon>
        <taxon>Bacillaceae</taxon>
        <taxon>Alkalibacillus</taxon>
    </lineage>
</organism>
<evidence type="ECO:0000313" key="5">
    <source>
        <dbReference type="EMBL" id="GEN44250.1"/>
    </source>
</evidence>
<keyword evidence="5" id="KW-0966">Cell projection</keyword>
<comment type="caution">
    <text evidence="5">The sequence shown here is derived from an EMBL/GenBank/DDBJ whole genome shotgun (WGS) entry which is preliminary data.</text>
</comment>
<dbReference type="InterPro" id="IPR037925">
    <property type="entry name" value="FlgE/F/G-like"/>
</dbReference>
<dbReference type="PANTHER" id="PTHR30435">
    <property type="entry name" value="FLAGELLAR PROTEIN"/>
    <property type="match status" value="1"/>
</dbReference>
<dbReference type="Proteomes" id="UP000321440">
    <property type="component" value="Unassembled WGS sequence"/>
</dbReference>
<dbReference type="InterPro" id="IPR053967">
    <property type="entry name" value="LlgE_F_G-like_D1"/>
</dbReference>
<dbReference type="InterPro" id="IPR020013">
    <property type="entry name" value="Flagellar_FlgE/F/G"/>
</dbReference>
<dbReference type="AlphaFoldDB" id="A0A511VZI6"/>
<dbReference type="InterPro" id="IPR010930">
    <property type="entry name" value="Flg_bb/hook_C_dom"/>
</dbReference>
<reference evidence="5 6" key="1">
    <citation type="submission" date="2019-07" db="EMBL/GenBank/DDBJ databases">
        <title>Whole genome shotgun sequence of Alkalibacillus haloalkaliphilus NBRC 103110.</title>
        <authorList>
            <person name="Hosoyama A."/>
            <person name="Uohara A."/>
            <person name="Ohji S."/>
            <person name="Ichikawa N."/>
        </authorList>
    </citation>
    <scope>NUCLEOTIDE SEQUENCE [LARGE SCALE GENOMIC DNA]</scope>
    <source>
        <strain evidence="5 6">NBRC 103110</strain>
    </source>
</reference>
<dbReference type="OrthoDB" id="9804559at2"/>
<comment type="similarity">
    <text evidence="1 2">Belongs to the flagella basal body rod proteins family.</text>
</comment>